<evidence type="ECO:0000313" key="2">
    <source>
        <dbReference type="Proteomes" id="UP000464657"/>
    </source>
</evidence>
<dbReference type="NCBIfam" id="NF038153">
    <property type="entry name" value="lant_leader_L1a"/>
    <property type="match status" value="1"/>
</dbReference>
<dbReference type="KEGG" id="kan:IMCC3317_33170"/>
<evidence type="ECO:0000313" key="1">
    <source>
        <dbReference type="EMBL" id="QHI37934.1"/>
    </source>
</evidence>
<gene>
    <name evidence="1" type="ORF">IMCC3317_33170</name>
</gene>
<dbReference type="RefSeq" id="WP_160130515.1">
    <property type="nucleotide sequence ID" value="NZ_CP019288.1"/>
</dbReference>
<sequence length="86" mass="9220">MKKKKKSLKKLTLNKKVVSNLEGNQVSGGTLVTVFCPTALNCPTRFNCPTFGACPTLRIDCVKTLDSGCIRTIDCSFAGCPSGFIC</sequence>
<protein>
    <submittedName>
        <fullName evidence="1">Uncharacterized protein</fullName>
    </submittedName>
</protein>
<dbReference type="OrthoDB" id="1451835at2"/>
<accession>A0A7L4ZPY7</accession>
<name>A0A7L4ZPY7_9FLAO</name>
<dbReference type="Proteomes" id="UP000464657">
    <property type="component" value="Chromosome"/>
</dbReference>
<dbReference type="AlphaFoldDB" id="A0A7L4ZPY7"/>
<reference evidence="1 2" key="1">
    <citation type="journal article" date="2013" name="Int. J. Syst. Evol. Microbiol.">
        <title>Kordia antarctica sp. nov., isolated from Antarctic seawater.</title>
        <authorList>
            <person name="Baek K."/>
            <person name="Choi A."/>
            <person name="Kang I."/>
            <person name="Lee K."/>
            <person name="Cho J.C."/>
        </authorList>
    </citation>
    <scope>NUCLEOTIDE SEQUENCE [LARGE SCALE GENOMIC DNA]</scope>
    <source>
        <strain evidence="1 2">IMCC3317</strain>
    </source>
</reference>
<dbReference type="EMBL" id="CP019288">
    <property type="protein sequence ID" value="QHI37934.1"/>
    <property type="molecule type" value="Genomic_DNA"/>
</dbReference>
<proteinExistence type="predicted"/>
<dbReference type="InterPro" id="IPR058238">
    <property type="entry name" value="Lant_leader_dom"/>
</dbReference>
<organism evidence="1 2">
    <name type="scientific">Kordia antarctica</name>
    <dbReference type="NCBI Taxonomy" id="1218801"/>
    <lineage>
        <taxon>Bacteria</taxon>
        <taxon>Pseudomonadati</taxon>
        <taxon>Bacteroidota</taxon>
        <taxon>Flavobacteriia</taxon>
        <taxon>Flavobacteriales</taxon>
        <taxon>Flavobacteriaceae</taxon>
        <taxon>Kordia</taxon>
    </lineage>
</organism>
<keyword evidence="2" id="KW-1185">Reference proteome</keyword>